<reference evidence="2" key="1">
    <citation type="journal article" date="2019" name="Int. J. Syst. Evol. Microbiol.">
        <title>The Global Catalogue of Microorganisms (GCM) 10K type strain sequencing project: providing services to taxonomists for standard genome sequencing and annotation.</title>
        <authorList>
            <consortium name="The Broad Institute Genomics Platform"/>
            <consortium name="The Broad Institute Genome Sequencing Center for Infectious Disease"/>
            <person name="Wu L."/>
            <person name="Ma J."/>
        </authorList>
    </citation>
    <scope>NUCLEOTIDE SEQUENCE [LARGE SCALE GENOMIC DNA]</scope>
    <source>
        <strain evidence="2">CGMCC 1.16226</strain>
    </source>
</reference>
<dbReference type="InterPro" id="IPR009057">
    <property type="entry name" value="Homeodomain-like_sf"/>
</dbReference>
<dbReference type="SUPFAM" id="SSF46689">
    <property type="entry name" value="Homeodomain-like"/>
    <property type="match status" value="1"/>
</dbReference>
<proteinExistence type="predicted"/>
<evidence type="ECO:0000313" key="1">
    <source>
        <dbReference type="EMBL" id="MFD2058598.1"/>
    </source>
</evidence>
<organism evidence="1 2">
    <name type="scientific">Mesorhizobium calcicola</name>
    <dbReference type="NCBI Taxonomy" id="1300310"/>
    <lineage>
        <taxon>Bacteria</taxon>
        <taxon>Pseudomonadati</taxon>
        <taxon>Pseudomonadota</taxon>
        <taxon>Alphaproteobacteria</taxon>
        <taxon>Hyphomicrobiales</taxon>
        <taxon>Phyllobacteriaceae</taxon>
        <taxon>Mesorhizobium</taxon>
    </lineage>
</organism>
<dbReference type="EMBL" id="JBHUGY010000076">
    <property type="protein sequence ID" value="MFD2058598.1"/>
    <property type="molecule type" value="Genomic_DNA"/>
</dbReference>
<comment type="caution">
    <text evidence="1">The sequence shown here is derived from an EMBL/GenBank/DDBJ whole genome shotgun (WGS) entry which is preliminary data.</text>
</comment>
<name>A0ABW4WRJ8_9HYPH</name>
<keyword evidence="2" id="KW-1185">Reference proteome</keyword>
<dbReference type="RefSeq" id="WP_379027068.1">
    <property type="nucleotide sequence ID" value="NZ_JBHUGY010000076.1"/>
</dbReference>
<gene>
    <name evidence="1" type="ORF">ACFSQT_37590</name>
</gene>
<evidence type="ECO:0000313" key="2">
    <source>
        <dbReference type="Proteomes" id="UP001597349"/>
    </source>
</evidence>
<dbReference type="Proteomes" id="UP001597349">
    <property type="component" value="Unassembled WGS sequence"/>
</dbReference>
<accession>A0ABW4WRJ8</accession>
<dbReference type="Gene3D" id="1.10.10.60">
    <property type="entry name" value="Homeodomain-like"/>
    <property type="match status" value="1"/>
</dbReference>
<sequence length="257" mass="28886">MMKAWRASIEARRRWQLQLDHDDRAIGATGIDAVQRQDVDRAADDRGGRRIAGGARGFDEGALRRGRISRSPASVSTRLRARSPVMGIWLSFSLVSMVFRRICLPACQFSYQLLRYGEKASQQVSYRSLWIIWKSLGVPPRAFESRRALDAARFVTWEHGYEATSWPCCARRWADAAADLNAFTDKETLFRRALTRYHQTRIGFALQALGAPGADGEAVRRLLPRSGGGLLQARQAGWLPVRQRCARGFAAGASHRR</sequence>
<protein>
    <submittedName>
        <fullName evidence="1">Uncharacterized protein</fullName>
    </submittedName>
</protein>